<feature type="transmembrane region" description="Helical" evidence="1">
    <location>
        <begin position="190"/>
        <end position="210"/>
    </location>
</feature>
<reference evidence="2 3" key="1">
    <citation type="journal article" date="2015" name="Geomicrobiol. J.">
        <title>Caldisalinibacter kiritimatiensis gen. nov., sp. nov., a moderately thermohalophilic thiosulfate-reducing bacterium from a hypersaline microbial mat.</title>
        <authorList>
            <person name="Ben Hania W."/>
            <person name="Joseph M."/>
            <person name="Fiebig A."/>
            <person name="Bunk B."/>
            <person name="Klenk H.-P."/>
            <person name="Fardeau M.-L."/>
            <person name="Spring S."/>
        </authorList>
    </citation>
    <scope>NUCLEOTIDE SEQUENCE [LARGE SCALE GENOMIC DNA]</scope>
    <source>
        <strain evidence="2 3">L21-TH-D2</strain>
    </source>
</reference>
<dbReference type="Proteomes" id="UP000013378">
    <property type="component" value="Unassembled WGS sequence"/>
</dbReference>
<feature type="transmembrane region" description="Helical" evidence="1">
    <location>
        <begin position="115"/>
        <end position="144"/>
    </location>
</feature>
<accession>R1CH55</accession>
<name>R1CH55_9FIRM</name>
<proteinExistence type="predicted"/>
<feature type="transmembrane region" description="Helical" evidence="1">
    <location>
        <begin position="421"/>
        <end position="447"/>
    </location>
</feature>
<feature type="transmembrane region" description="Helical" evidence="1">
    <location>
        <begin position="453"/>
        <end position="475"/>
    </location>
</feature>
<dbReference type="STRING" id="1304284.L21TH_0296"/>
<evidence type="ECO:0008006" key="4">
    <source>
        <dbReference type="Google" id="ProtNLM"/>
    </source>
</evidence>
<keyword evidence="3" id="KW-1185">Reference proteome</keyword>
<evidence type="ECO:0000313" key="3">
    <source>
        <dbReference type="Proteomes" id="UP000013378"/>
    </source>
</evidence>
<evidence type="ECO:0000256" key="1">
    <source>
        <dbReference type="SAM" id="Phobius"/>
    </source>
</evidence>
<comment type="caution">
    <text evidence="2">The sequence shown here is derived from an EMBL/GenBank/DDBJ whole genome shotgun (WGS) entry which is preliminary data.</text>
</comment>
<dbReference type="Pfam" id="PF16949">
    <property type="entry name" value="ABC_tran_2"/>
    <property type="match status" value="1"/>
</dbReference>
<keyword evidence="1" id="KW-1133">Transmembrane helix</keyword>
<gene>
    <name evidence="2" type="ORF">L21TH_0296</name>
</gene>
<keyword evidence="1" id="KW-0472">Membrane</keyword>
<feature type="transmembrane region" description="Helical" evidence="1">
    <location>
        <begin position="72"/>
        <end position="94"/>
    </location>
</feature>
<keyword evidence="1" id="KW-0812">Transmembrane</keyword>
<feature type="transmembrane region" description="Helical" evidence="1">
    <location>
        <begin position="32"/>
        <end position="52"/>
    </location>
</feature>
<dbReference type="InterPro" id="IPR031599">
    <property type="entry name" value="ABC_tran_2"/>
</dbReference>
<dbReference type="OrthoDB" id="138672at2"/>
<dbReference type="eggNOG" id="COG2898">
    <property type="taxonomic scope" value="Bacteria"/>
</dbReference>
<feature type="transmembrane region" description="Helical" evidence="1">
    <location>
        <begin position="263"/>
        <end position="283"/>
    </location>
</feature>
<feature type="transmembrane region" description="Helical" evidence="1">
    <location>
        <begin position="526"/>
        <end position="547"/>
    </location>
</feature>
<dbReference type="AlphaFoldDB" id="R1CH55"/>
<feature type="transmembrane region" description="Helical" evidence="1">
    <location>
        <begin position="495"/>
        <end position="520"/>
    </location>
</feature>
<dbReference type="EMBL" id="ARZA01000044">
    <property type="protein sequence ID" value="EOD01625.1"/>
    <property type="molecule type" value="Genomic_DNA"/>
</dbReference>
<feature type="transmembrane region" description="Helical" evidence="1">
    <location>
        <begin position="337"/>
        <end position="358"/>
    </location>
</feature>
<dbReference type="RefSeq" id="WP_006307305.1">
    <property type="nucleotide sequence ID" value="NZ_ARZA01000044.1"/>
</dbReference>
<dbReference type="PATRIC" id="fig|1304284.3.peg.291"/>
<feature type="transmembrane region" description="Helical" evidence="1">
    <location>
        <begin position="378"/>
        <end position="400"/>
    </location>
</feature>
<protein>
    <recommendedName>
        <fullName evidence="4">ABC-2 type transport system permease protein</fullName>
    </recommendedName>
</protein>
<evidence type="ECO:0000313" key="2">
    <source>
        <dbReference type="EMBL" id="EOD01625.1"/>
    </source>
</evidence>
<organism evidence="2 3">
    <name type="scientific">Caldisalinibacter kiritimatiensis</name>
    <dbReference type="NCBI Taxonomy" id="1304284"/>
    <lineage>
        <taxon>Bacteria</taxon>
        <taxon>Bacillati</taxon>
        <taxon>Bacillota</taxon>
        <taxon>Tissierellia</taxon>
        <taxon>Tissierellales</taxon>
        <taxon>Thermohalobacteraceae</taxon>
        <taxon>Caldisalinibacter</taxon>
    </lineage>
</organism>
<sequence>MRELISLIKVNLNVNFGISAMKYKYFKQKKDLWQPLVFIFVIMSLIPTYVLYIKLLEGLYKGFEMISQKGLLLLLGFLFSQFVIFIFGILYVMGKFYFSNDLNILIPLPLKPNKILIAKFVTLVVNEYMTIFPLILPVFTIYGINASRGLLYWIYSILTFIVLPVIPLALSTILVMLFMKVTNIKGKRDLIRIIGFVVMLVLIIGLQFGIQSMSNNVEEGQEQEYIAQIASQNDVLVKKMGTAFPPCVWASFTLINSNNLNGLINLVLLIGVSVLAFYLMVLIGEKVFFEGIIGGQETVTKKKKLSEKEFKKKTSKKNHPIIAIMMRDLRILIRTPIFMMNSIGSIIVIPIAIAIPLVTSKEVANSLMRYYTVDNLPIINLAIVALIIFIATSGVASTTFSREGRKFWISRIIPIKVDHFLLGKILSCLLVQLFAVVIMLGSASFVVELEISTILVVFILGLLGSIPVVEAGIFIDILRPLLDWDNPQKAMKQNLNVLFSLLLGILYLVLLAGIVFVLFSLNLKPILIYTILTVIFVVLSIILFFVITPITASRLVSIE</sequence>
<feature type="transmembrane region" description="Helical" evidence="1">
    <location>
        <begin position="150"/>
        <end position="178"/>
    </location>
</feature>